<evidence type="ECO:0000313" key="2">
    <source>
        <dbReference type="Proteomes" id="UP001239213"/>
    </source>
</evidence>
<dbReference type="PROSITE" id="PS51257">
    <property type="entry name" value="PROKAR_LIPOPROTEIN"/>
    <property type="match status" value="1"/>
</dbReference>
<dbReference type="EMBL" id="MPDP01000183">
    <property type="protein sequence ID" value="KAK1472761.1"/>
    <property type="molecule type" value="Genomic_DNA"/>
</dbReference>
<name>A0AAI9V680_9PEZI</name>
<accession>A0AAI9V680</accession>
<comment type="caution">
    <text evidence="1">The sequence shown here is derived from an EMBL/GenBank/DDBJ whole genome shotgun (WGS) entry which is preliminary data.</text>
</comment>
<dbReference type="Proteomes" id="UP001239213">
    <property type="component" value="Unassembled WGS sequence"/>
</dbReference>
<organism evidence="1 2">
    <name type="scientific">Colletotrichum cuscutae</name>
    <dbReference type="NCBI Taxonomy" id="1209917"/>
    <lineage>
        <taxon>Eukaryota</taxon>
        <taxon>Fungi</taxon>
        <taxon>Dikarya</taxon>
        <taxon>Ascomycota</taxon>
        <taxon>Pezizomycotina</taxon>
        <taxon>Sordariomycetes</taxon>
        <taxon>Hypocreomycetidae</taxon>
        <taxon>Glomerellales</taxon>
        <taxon>Glomerellaceae</taxon>
        <taxon>Colletotrichum</taxon>
        <taxon>Colletotrichum acutatum species complex</taxon>
    </lineage>
</organism>
<evidence type="ECO:0000313" key="1">
    <source>
        <dbReference type="EMBL" id="KAK1472761.1"/>
    </source>
</evidence>
<keyword evidence="2" id="KW-1185">Reference proteome</keyword>
<sequence>MSWAAIRCPALQSLLAGCSPLLAPPRPSTKHLFVPSWACRTPHVAPSARTKLGPALISDRLLHELEMHNPGDVPDAT</sequence>
<proteinExistence type="predicted"/>
<gene>
    <name evidence="1" type="ORF">CCUS01_17286</name>
</gene>
<reference evidence="1" key="1">
    <citation type="submission" date="2016-11" db="EMBL/GenBank/DDBJ databases">
        <title>The genome sequence of Colletotrichum cuscutae.</title>
        <authorList>
            <person name="Baroncelli R."/>
        </authorList>
    </citation>
    <scope>NUCLEOTIDE SEQUENCE</scope>
    <source>
        <strain evidence="1">IMI 304802</strain>
    </source>
</reference>
<dbReference type="AlphaFoldDB" id="A0AAI9V680"/>
<protein>
    <submittedName>
        <fullName evidence="1">Uncharacterized protein</fullName>
    </submittedName>
</protein>